<keyword evidence="3" id="KW-1185">Reference proteome</keyword>
<dbReference type="RefSeq" id="WP_213041229.1">
    <property type="nucleotide sequence ID" value="NZ_CAJNBJ010000001.1"/>
</dbReference>
<organism evidence="2 3">
    <name type="scientific">Nitrospira defluvii</name>
    <dbReference type="NCBI Taxonomy" id="330214"/>
    <lineage>
        <taxon>Bacteria</taxon>
        <taxon>Pseudomonadati</taxon>
        <taxon>Nitrospirota</taxon>
        <taxon>Nitrospiria</taxon>
        <taxon>Nitrospirales</taxon>
        <taxon>Nitrospiraceae</taxon>
        <taxon>Nitrospira</taxon>
    </lineage>
</organism>
<keyword evidence="1" id="KW-0732">Signal</keyword>
<evidence type="ECO:0000313" key="3">
    <source>
        <dbReference type="Proteomes" id="UP000675880"/>
    </source>
</evidence>
<proteinExistence type="predicted"/>
<dbReference type="Proteomes" id="UP000675880">
    <property type="component" value="Unassembled WGS sequence"/>
</dbReference>
<feature type="chain" id="PRO_5045587509" evidence="1">
    <location>
        <begin position="27"/>
        <end position="224"/>
    </location>
</feature>
<feature type="signal peptide" evidence="1">
    <location>
        <begin position="1"/>
        <end position="26"/>
    </location>
</feature>
<sequence length="224" mass="24526">MKLQKQGWTFMAAAALVVSFASTALAIEAFQERFEWGDLSKPTTLQGRVIILDPYDEAVWLNIAVFGGNAESGLWWQRVHPGKNLKFYPADKNVWEQLKSMARPHSGPAAAKEVPPGSPTTLVEFVAQETEQNHRVITSVKKLNDNAGEMGKPKSISSLRLKECEGKTEVDAPCAAAKQTLNTSPKSPDGAMLPLQYDVLLPNGKPIANLIPWTAHYNRGGGHH</sequence>
<accession>A0ABN7KWG7</accession>
<gene>
    <name evidence="2" type="ORF">NSPZN2_11494</name>
</gene>
<evidence type="ECO:0000256" key="1">
    <source>
        <dbReference type="SAM" id="SignalP"/>
    </source>
</evidence>
<evidence type="ECO:0000313" key="2">
    <source>
        <dbReference type="EMBL" id="CAE6716904.1"/>
    </source>
</evidence>
<name>A0ABN7KWG7_9BACT</name>
<reference evidence="2 3" key="1">
    <citation type="submission" date="2021-02" db="EMBL/GenBank/DDBJ databases">
        <authorList>
            <person name="Han P."/>
        </authorList>
    </citation>
    <scope>NUCLEOTIDE SEQUENCE [LARGE SCALE GENOMIC DNA]</scope>
    <source>
        <strain evidence="2">Candidatus Nitrospira sp. ZN2</strain>
    </source>
</reference>
<protein>
    <submittedName>
        <fullName evidence="2">Uncharacterized protein</fullName>
    </submittedName>
</protein>
<dbReference type="EMBL" id="CAJNBJ010000001">
    <property type="protein sequence ID" value="CAE6716904.1"/>
    <property type="molecule type" value="Genomic_DNA"/>
</dbReference>
<comment type="caution">
    <text evidence="2">The sequence shown here is derived from an EMBL/GenBank/DDBJ whole genome shotgun (WGS) entry which is preliminary data.</text>
</comment>